<dbReference type="GO" id="GO:0016787">
    <property type="term" value="F:hydrolase activity"/>
    <property type="evidence" value="ECO:0007669"/>
    <property type="project" value="UniProtKB-KW"/>
</dbReference>
<organism evidence="5 6">
    <name type="scientific">Sphingomonas ginsenosidivorax</name>
    <dbReference type="NCBI Taxonomy" id="862135"/>
    <lineage>
        <taxon>Bacteria</taxon>
        <taxon>Pseudomonadati</taxon>
        <taxon>Pseudomonadota</taxon>
        <taxon>Alphaproteobacteria</taxon>
        <taxon>Sphingomonadales</taxon>
        <taxon>Sphingomonadaceae</taxon>
        <taxon>Sphingomonas</taxon>
    </lineage>
</organism>
<dbReference type="InterPro" id="IPR051262">
    <property type="entry name" value="SMP-30/CGR1_Lactonase"/>
</dbReference>
<proteinExistence type="predicted"/>
<evidence type="ECO:0000256" key="2">
    <source>
        <dbReference type="PIRSR" id="PIRSR605511-1"/>
    </source>
</evidence>
<feature type="domain" description="SMP-30/Gluconolactonase/LRE-like region" evidence="4">
    <location>
        <begin position="31"/>
        <end position="282"/>
    </location>
</feature>
<dbReference type="OrthoDB" id="30052at2"/>
<dbReference type="Pfam" id="PF08450">
    <property type="entry name" value="SGL"/>
    <property type="match status" value="1"/>
</dbReference>
<dbReference type="PANTHER" id="PTHR47572">
    <property type="entry name" value="LIPOPROTEIN-RELATED"/>
    <property type="match status" value="1"/>
</dbReference>
<feature type="binding site" evidence="3">
    <location>
        <position position="176"/>
    </location>
    <ligand>
        <name>a divalent metal cation</name>
        <dbReference type="ChEBI" id="CHEBI:60240"/>
    </ligand>
</feature>
<reference evidence="5 6" key="1">
    <citation type="journal article" date="2013" name="Antonie Van Leeuwenhoek">
        <title>Sphingomonas ginsenosidivorax sp. nov., with the ability to transform ginsenosides.</title>
        <authorList>
            <person name="Jin X.F."/>
            <person name="Kim J.K."/>
            <person name="Liu Q.M."/>
            <person name="Kang M.S."/>
            <person name="He D."/>
            <person name="Jin F.X."/>
            <person name="Kim S.C."/>
            <person name="Im W.T."/>
        </authorList>
    </citation>
    <scope>NUCLEOTIDE SEQUENCE [LARGE SCALE GENOMIC DNA]</scope>
    <source>
        <strain evidence="5 6">KHI67</strain>
    </source>
</reference>
<comment type="caution">
    <text evidence="5">The sequence shown here is derived from an EMBL/GenBank/DDBJ whole genome shotgun (WGS) entry which is preliminary data.</text>
</comment>
<dbReference type="SUPFAM" id="SSF63829">
    <property type="entry name" value="Calcium-dependent phosphotriesterase"/>
    <property type="match status" value="1"/>
</dbReference>
<dbReference type="InterPro" id="IPR013658">
    <property type="entry name" value="SGL"/>
</dbReference>
<evidence type="ECO:0000256" key="1">
    <source>
        <dbReference type="ARBA" id="ARBA00022801"/>
    </source>
</evidence>
<keyword evidence="1" id="KW-0378">Hydrolase</keyword>
<dbReference type="PANTHER" id="PTHR47572:SF4">
    <property type="entry name" value="LACTONASE DRP35"/>
    <property type="match status" value="1"/>
</dbReference>
<feature type="active site" description="Proton donor/acceptor" evidence="2">
    <location>
        <position position="228"/>
    </location>
</feature>
<name>A0A5C6U533_9SPHN</name>
<evidence type="ECO:0000259" key="4">
    <source>
        <dbReference type="Pfam" id="PF08450"/>
    </source>
</evidence>
<dbReference type="Proteomes" id="UP000321250">
    <property type="component" value="Unassembled WGS sequence"/>
</dbReference>
<feature type="binding site" evidence="3">
    <location>
        <position position="228"/>
    </location>
    <ligand>
        <name>a divalent metal cation</name>
        <dbReference type="ChEBI" id="CHEBI:60240"/>
    </ligand>
</feature>
<keyword evidence="6" id="KW-1185">Reference proteome</keyword>
<sequence>MLHLPLHPDFERLIDLDAAPRQVGTGYIWIEGPVWHPSEDYLLFSDIPGDVRRRWDGVAITEVMRPSHNGNGMTYDRTLNLLICEQAKFAVTRYSPDGKPTILATHFEGRTLNSPNDIVVRDDGSIYFTDPLYGRMPEFGGVDIAAELGFQGVYRIPPDGEEPQLLVDRETFGQPNGLCFSPDERLLYINDTEQTNIRVYDVQSDGSLFNGRIFADGIVQDDDPGLPDGMKCDELGNVWVTAPGGLWVYSPDGDLIGKVQTPERVGNFHWGGRDWRTLYLAASSSLYTLETKIGPRKEPFMLGSAI</sequence>
<gene>
    <name evidence="5" type="ORF">FSB78_18500</name>
</gene>
<feature type="binding site" evidence="3">
    <location>
        <position position="31"/>
    </location>
    <ligand>
        <name>a divalent metal cation</name>
        <dbReference type="ChEBI" id="CHEBI:60240"/>
    </ligand>
</feature>
<protein>
    <submittedName>
        <fullName evidence="5">SMP-30/gluconolactonase/LRE family protein</fullName>
    </submittedName>
</protein>
<evidence type="ECO:0000313" key="6">
    <source>
        <dbReference type="Proteomes" id="UP000321250"/>
    </source>
</evidence>
<dbReference type="GO" id="GO:0046872">
    <property type="term" value="F:metal ion binding"/>
    <property type="evidence" value="ECO:0007669"/>
    <property type="project" value="UniProtKB-KW"/>
</dbReference>
<dbReference type="EMBL" id="VOQR01000002">
    <property type="protein sequence ID" value="TXC67977.1"/>
    <property type="molecule type" value="Genomic_DNA"/>
</dbReference>
<evidence type="ECO:0000313" key="5">
    <source>
        <dbReference type="EMBL" id="TXC67977.1"/>
    </source>
</evidence>
<dbReference type="Gene3D" id="2.120.10.30">
    <property type="entry name" value="TolB, C-terminal domain"/>
    <property type="match status" value="1"/>
</dbReference>
<dbReference type="InterPro" id="IPR005511">
    <property type="entry name" value="SMP-30"/>
</dbReference>
<evidence type="ECO:0000256" key="3">
    <source>
        <dbReference type="PIRSR" id="PIRSR605511-2"/>
    </source>
</evidence>
<dbReference type="InterPro" id="IPR011042">
    <property type="entry name" value="6-blade_b-propeller_TolB-like"/>
</dbReference>
<keyword evidence="3" id="KW-0862">Zinc</keyword>
<dbReference type="PRINTS" id="PR01790">
    <property type="entry name" value="SMP30FAMILY"/>
</dbReference>
<accession>A0A5C6U533</accession>
<dbReference type="RefSeq" id="WP_147084368.1">
    <property type="nucleotide sequence ID" value="NZ_VOQR01000002.1"/>
</dbReference>
<dbReference type="AlphaFoldDB" id="A0A5C6U533"/>
<keyword evidence="3" id="KW-0479">Metal-binding</keyword>
<comment type="cofactor">
    <cofactor evidence="3">
        <name>Zn(2+)</name>
        <dbReference type="ChEBI" id="CHEBI:29105"/>
    </cofactor>
    <text evidence="3">Binds 1 divalent metal cation per subunit.</text>
</comment>
<feature type="binding site" evidence="3">
    <location>
        <position position="116"/>
    </location>
    <ligand>
        <name>substrate</name>
    </ligand>
</feature>